<keyword evidence="2" id="KW-0413">Isomerase</keyword>
<dbReference type="Pfam" id="PF01261">
    <property type="entry name" value="AP_endonuc_2"/>
    <property type="match status" value="1"/>
</dbReference>
<dbReference type="PANTHER" id="PTHR12110">
    <property type="entry name" value="HYDROXYPYRUVATE ISOMERASE"/>
    <property type="match status" value="1"/>
</dbReference>
<dbReference type="InterPro" id="IPR036237">
    <property type="entry name" value="Xyl_isomerase-like_sf"/>
</dbReference>
<dbReference type="EMBL" id="JBHRTQ010000007">
    <property type="protein sequence ID" value="MFC3174100.1"/>
    <property type="molecule type" value="Genomic_DNA"/>
</dbReference>
<proteinExistence type="predicted"/>
<dbReference type="InterPro" id="IPR013022">
    <property type="entry name" value="Xyl_isomerase-like_TIM-brl"/>
</dbReference>
<protein>
    <submittedName>
        <fullName evidence="2">Sugar phosphate isomerase/epimerase family protein</fullName>
    </submittedName>
</protein>
<dbReference type="InterPro" id="IPR050312">
    <property type="entry name" value="IolE/XylAMocC-like"/>
</dbReference>
<organism evidence="2 3">
    <name type="scientific">Novosphingobium bradum</name>
    <dbReference type="NCBI Taxonomy" id="1737444"/>
    <lineage>
        <taxon>Bacteria</taxon>
        <taxon>Pseudomonadati</taxon>
        <taxon>Pseudomonadota</taxon>
        <taxon>Alphaproteobacteria</taxon>
        <taxon>Sphingomonadales</taxon>
        <taxon>Sphingomonadaceae</taxon>
        <taxon>Novosphingobium</taxon>
    </lineage>
</organism>
<evidence type="ECO:0000259" key="1">
    <source>
        <dbReference type="Pfam" id="PF01261"/>
    </source>
</evidence>
<dbReference type="SUPFAM" id="SSF51658">
    <property type="entry name" value="Xylose isomerase-like"/>
    <property type="match status" value="1"/>
</dbReference>
<feature type="domain" description="Xylose isomerase-like TIM barrel" evidence="1">
    <location>
        <begin position="22"/>
        <end position="266"/>
    </location>
</feature>
<comment type="caution">
    <text evidence="2">The sequence shown here is derived from an EMBL/GenBank/DDBJ whole genome shotgun (WGS) entry which is preliminary data.</text>
</comment>
<evidence type="ECO:0000313" key="2">
    <source>
        <dbReference type="EMBL" id="MFC3174100.1"/>
    </source>
</evidence>
<dbReference type="Proteomes" id="UP001595604">
    <property type="component" value="Unassembled WGS sequence"/>
</dbReference>
<dbReference type="Gene3D" id="3.20.20.150">
    <property type="entry name" value="Divalent-metal-dependent TIM barrel enzymes"/>
    <property type="match status" value="1"/>
</dbReference>
<gene>
    <name evidence="2" type="ORF">ACFOD9_07550</name>
</gene>
<evidence type="ECO:0000313" key="3">
    <source>
        <dbReference type="Proteomes" id="UP001595604"/>
    </source>
</evidence>
<keyword evidence="3" id="KW-1185">Reference proteome</keyword>
<sequence length="286" mass="31057">MKIGMNMLLWTGHVTQEHVPALRAIKETGFDGVEIPVLDTSDEGHYRWLAGVLDDLGLERTVVALIPDEAHSPLSPDAAHRRAAGDHLARVIECTHVLGGQVIAGPWFQPLGVFSGSGPTAAELDRCAEVHRGALALMREAGIVPGLEPLNRFEAYLLNTCEQAIAYAERVGPGGIGILYDTFHANIEEKDPIAALHALHASGNLAHVHISENDRGTPGRGHAAIPETIRALKALGYDGWLTIEAFGRSVPELAAATRVWREFFPSPDEVVTEGYRFIRQHWDDAA</sequence>
<name>A0ABV7IR84_9SPHN</name>
<dbReference type="GO" id="GO:0016853">
    <property type="term" value="F:isomerase activity"/>
    <property type="evidence" value="ECO:0007669"/>
    <property type="project" value="UniProtKB-KW"/>
</dbReference>
<dbReference type="RefSeq" id="WP_379509472.1">
    <property type="nucleotide sequence ID" value="NZ_JBHRTQ010000007.1"/>
</dbReference>
<accession>A0ABV7IR84</accession>
<reference evidence="3" key="1">
    <citation type="journal article" date="2019" name="Int. J. Syst. Evol. Microbiol.">
        <title>The Global Catalogue of Microorganisms (GCM) 10K type strain sequencing project: providing services to taxonomists for standard genome sequencing and annotation.</title>
        <authorList>
            <consortium name="The Broad Institute Genomics Platform"/>
            <consortium name="The Broad Institute Genome Sequencing Center for Infectious Disease"/>
            <person name="Wu L."/>
            <person name="Ma J."/>
        </authorList>
    </citation>
    <scope>NUCLEOTIDE SEQUENCE [LARGE SCALE GENOMIC DNA]</scope>
    <source>
        <strain evidence="3">KCTC 42984</strain>
    </source>
</reference>